<dbReference type="KEGG" id="vg:55815385"/>
<evidence type="ECO:0000313" key="2">
    <source>
        <dbReference type="Proteomes" id="UP000438167"/>
    </source>
</evidence>
<dbReference type="EMBL" id="MN703411">
    <property type="protein sequence ID" value="QGZ17156.1"/>
    <property type="molecule type" value="Genomic_DNA"/>
</dbReference>
<name>A0A6B9JD42_9CAUD</name>
<dbReference type="Proteomes" id="UP000438167">
    <property type="component" value="Segment"/>
</dbReference>
<proteinExistence type="predicted"/>
<sequence length="65" mass="7251">MTQWAAHTDGSPVHVWPLKDLVEHDTEDDDGGCVCIPRTEPVPREDGTIGWVLVHHSLDGREAHE</sequence>
<organism evidence="1 2">
    <name type="scientific">Arthrobacter phage DrYang</name>
    <dbReference type="NCBI Taxonomy" id="2686080"/>
    <lineage>
        <taxon>Viruses</taxon>
        <taxon>Duplodnaviria</taxon>
        <taxon>Heunggongvirae</taxon>
        <taxon>Uroviricota</taxon>
        <taxon>Caudoviricetes</taxon>
        <taxon>Klausavirus</taxon>
        <taxon>Klausavirus dryang</taxon>
    </lineage>
</organism>
<reference evidence="1 2" key="1">
    <citation type="submission" date="2019-11" db="EMBL/GenBank/DDBJ databases">
        <authorList>
            <person name="Donovan J."/>
            <person name="Schaffer R."/>
            <person name="Bae M.S."/>
            <person name="Gitobu P.N."/>
            <person name="Guan P."/>
            <person name="Olavarrieta M.P."/>
            <person name="Perez Cortez K."/>
            <person name="Tozier F.G."/>
            <person name="Vasilopoulos H."/>
            <person name="Zhang S."/>
            <person name="Kapinos A."/>
            <person name="Freise A.C."/>
            <person name="Moberg-Parker J."/>
            <person name="Garlena R.A."/>
            <person name="Russell D.A."/>
            <person name="Pope W.H."/>
            <person name="Jacobs-Sera D."/>
            <person name="Hatfull G.F."/>
        </authorList>
    </citation>
    <scope>NUCLEOTIDE SEQUENCE [LARGE SCALE GENOMIC DNA]</scope>
</reference>
<evidence type="ECO:0000313" key="1">
    <source>
        <dbReference type="EMBL" id="QGZ17156.1"/>
    </source>
</evidence>
<accession>A0A6B9JD42</accession>
<protein>
    <submittedName>
        <fullName evidence="1">Uncharacterized protein</fullName>
    </submittedName>
</protein>
<keyword evidence="2" id="KW-1185">Reference proteome</keyword>
<gene>
    <name evidence="1" type="primary">57</name>
    <name evidence="1" type="ORF">SEA_DRYANG_57</name>
</gene>
<dbReference type="RefSeq" id="YP_009885979.1">
    <property type="nucleotide sequence ID" value="NC_049489.1"/>
</dbReference>
<dbReference type="GeneID" id="55815385"/>